<organism evidence="1">
    <name type="scientific">marine sediment metagenome</name>
    <dbReference type="NCBI Taxonomy" id="412755"/>
    <lineage>
        <taxon>unclassified sequences</taxon>
        <taxon>metagenomes</taxon>
        <taxon>ecological metagenomes</taxon>
    </lineage>
</organism>
<dbReference type="AlphaFoldDB" id="A0A0F9TYN0"/>
<proteinExistence type="predicted"/>
<evidence type="ECO:0000313" key="1">
    <source>
        <dbReference type="EMBL" id="KKN54246.1"/>
    </source>
</evidence>
<dbReference type="EMBL" id="LAZR01000936">
    <property type="protein sequence ID" value="KKN54246.1"/>
    <property type="molecule type" value="Genomic_DNA"/>
</dbReference>
<sequence>MGVILTLREIPTAKVADALAGILREHPVPLIPDPDSTEETPLPYIPKYTGKVWAEKLAEDYLNRERKSGNIKLRTDAIIDIDMFE</sequence>
<name>A0A0F9TYN0_9ZZZZ</name>
<comment type="caution">
    <text evidence="1">The sequence shown here is derived from an EMBL/GenBank/DDBJ whole genome shotgun (WGS) entry which is preliminary data.</text>
</comment>
<reference evidence="1" key="1">
    <citation type="journal article" date="2015" name="Nature">
        <title>Complex archaea that bridge the gap between prokaryotes and eukaryotes.</title>
        <authorList>
            <person name="Spang A."/>
            <person name="Saw J.H."/>
            <person name="Jorgensen S.L."/>
            <person name="Zaremba-Niedzwiedzka K."/>
            <person name="Martijn J."/>
            <person name="Lind A.E."/>
            <person name="van Eijk R."/>
            <person name="Schleper C."/>
            <person name="Guy L."/>
            <person name="Ettema T.J."/>
        </authorList>
    </citation>
    <scope>NUCLEOTIDE SEQUENCE</scope>
</reference>
<gene>
    <name evidence="1" type="ORF">LCGC14_0594280</name>
</gene>
<accession>A0A0F9TYN0</accession>
<protein>
    <submittedName>
        <fullName evidence="1">Uncharacterized protein</fullName>
    </submittedName>
</protein>